<evidence type="ECO:0000313" key="2">
    <source>
        <dbReference type="Proteomes" id="UP001597361"/>
    </source>
</evidence>
<dbReference type="Pfam" id="PF13970">
    <property type="entry name" value="DUF4221"/>
    <property type="match status" value="1"/>
</dbReference>
<comment type="caution">
    <text evidence="1">The sequence shown here is derived from an EMBL/GenBank/DDBJ whole genome shotgun (WGS) entry which is preliminary data.</text>
</comment>
<dbReference type="InterPro" id="IPR025316">
    <property type="entry name" value="DUF4221"/>
</dbReference>
<accession>A0ABW4VKF6</accession>
<sequence>MAVSILFSCGTKADKTIDEPENFNLQIDTVLINSKDQSLFLSWNLSNAGISTDNRYLYNLNVSEPSLEKIDLDQLSFVEKVKLEKEGPDGIGNNGRGGIVSLDENLILFKGYPAPIVMTTEGKKTDVLKELTIAKKKFSDLGKDLLYEQVDPNNFNMVYGILLKFPGLEHELAILNLHTNDTSRLKLPEWKMLGDFSLICNNTDIMMFMNPEYF</sequence>
<protein>
    <submittedName>
        <fullName evidence="1">DUF4221 family protein</fullName>
    </submittedName>
</protein>
<dbReference type="RefSeq" id="WP_376885856.1">
    <property type="nucleotide sequence ID" value="NZ_JBHUHR010000027.1"/>
</dbReference>
<organism evidence="1 2">
    <name type="scientific">Belliella marina</name>
    <dbReference type="NCBI Taxonomy" id="1644146"/>
    <lineage>
        <taxon>Bacteria</taxon>
        <taxon>Pseudomonadati</taxon>
        <taxon>Bacteroidota</taxon>
        <taxon>Cytophagia</taxon>
        <taxon>Cytophagales</taxon>
        <taxon>Cyclobacteriaceae</taxon>
        <taxon>Belliella</taxon>
    </lineage>
</organism>
<gene>
    <name evidence="1" type="ORF">ACFSKL_09970</name>
</gene>
<evidence type="ECO:0000313" key="1">
    <source>
        <dbReference type="EMBL" id="MFD2035119.1"/>
    </source>
</evidence>
<dbReference type="EMBL" id="JBHUHR010000027">
    <property type="protein sequence ID" value="MFD2035119.1"/>
    <property type="molecule type" value="Genomic_DNA"/>
</dbReference>
<name>A0ABW4VKF6_9BACT</name>
<dbReference type="Proteomes" id="UP001597361">
    <property type="component" value="Unassembled WGS sequence"/>
</dbReference>
<reference evidence="2" key="1">
    <citation type="journal article" date="2019" name="Int. J. Syst. Evol. Microbiol.">
        <title>The Global Catalogue of Microorganisms (GCM) 10K type strain sequencing project: providing services to taxonomists for standard genome sequencing and annotation.</title>
        <authorList>
            <consortium name="The Broad Institute Genomics Platform"/>
            <consortium name="The Broad Institute Genome Sequencing Center for Infectious Disease"/>
            <person name="Wu L."/>
            <person name="Ma J."/>
        </authorList>
    </citation>
    <scope>NUCLEOTIDE SEQUENCE [LARGE SCALE GENOMIC DNA]</scope>
    <source>
        <strain evidence="2">CGMCC 1.15180</strain>
    </source>
</reference>
<proteinExistence type="predicted"/>
<keyword evidence="2" id="KW-1185">Reference proteome</keyword>